<dbReference type="PANTHER" id="PTHR34846:SF10">
    <property type="entry name" value="CYTOPLASMIC PROTEIN"/>
    <property type="match status" value="1"/>
</dbReference>
<organism evidence="3 4">
    <name type="scientific">Cellulomonas biazotea</name>
    <dbReference type="NCBI Taxonomy" id="1709"/>
    <lineage>
        <taxon>Bacteria</taxon>
        <taxon>Bacillati</taxon>
        <taxon>Actinomycetota</taxon>
        <taxon>Actinomycetes</taxon>
        <taxon>Micrococcales</taxon>
        <taxon>Cellulomonadaceae</taxon>
        <taxon>Cellulomonas</taxon>
    </lineage>
</organism>
<dbReference type="Gene3D" id="1.20.1290.10">
    <property type="entry name" value="AhpD-like"/>
    <property type="match status" value="1"/>
</dbReference>
<dbReference type="GO" id="GO:0051920">
    <property type="term" value="F:peroxiredoxin activity"/>
    <property type="evidence" value="ECO:0007669"/>
    <property type="project" value="InterPro"/>
</dbReference>
<comment type="caution">
    <text evidence="3">The sequence shown here is derived from an EMBL/GenBank/DDBJ whole genome shotgun (WGS) entry which is preliminary data.</text>
</comment>
<dbReference type="AlphaFoldDB" id="A0A402DVB0"/>
<gene>
    <name evidence="3" type="ORF">CBZ_31190</name>
</gene>
<evidence type="ECO:0000256" key="1">
    <source>
        <dbReference type="SAM" id="MobiDB-lite"/>
    </source>
</evidence>
<dbReference type="SUPFAM" id="SSF69118">
    <property type="entry name" value="AhpD-like"/>
    <property type="match status" value="1"/>
</dbReference>
<accession>A0A402DVB0</accession>
<dbReference type="RefSeq" id="WP_130782699.1">
    <property type="nucleotide sequence ID" value="NZ_BIMR01000301.1"/>
</dbReference>
<dbReference type="OrthoDB" id="657225at2"/>
<feature type="region of interest" description="Disordered" evidence="1">
    <location>
        <begin position="186"/>
        <end position="214"/>
    </location>
</feature>
<dbReference type="EMBL" id="BIMR01000301">
    <property type="protein sequence ID" value="GCE78063.1"/>
    <property type="molecule type" value="Genomic_DNA"/>
</dbReference>
<evidence type="ECO:0000259" key="2">
    <source>
        <dbReference type="Pfam" id="PF02627"/>
    </source>
</evidence>
<dbReference type="Proteomes" id="UP000289954">
    <property type="component" value="Unassembled WGS sequence"/>
</dbReference>
<evidence type="ECO:0000313" key="3">
    <source>
        <dbReference type="EMBL" id="GCE78063.1"/>
    </source>
</evidence>
<dbReference type="PANTHER" id="PTHR34846">
    <property type="entry name" value="4-CARBOXYMUCONOLACTONE DECARBOXYLASE FAMILY PROTEIN (AFU_ORTHOLOGUE AFUA_6G11590)"/>
    <property type="match status" value="1"/>
</dbReference>
<keyword evidence="4" id="KW-1185">Reference proteome</keyword>
<sequence>MTSTTRVAPAEITGVYGAVLKRVSRKMLGDVPDSLGILWHHRPVLRFSLGLGMRSSRWKACDEDLKSYAHMAVASLVGCSFCLDLGYFEAHNKGLDLTKASAIPRWRESDVFTPLERDVLEYAEAMSQTPPTVTDDLSARLLDALGAPALIELTAWVALANQYARSNVALGIEAAGLAASCGLTPLTPRSQPGRPQPATAQPAGTQPGRVASPA</sequence>
<dbReference type="InterPro" id="IPR003779">
    <property type="entry name" value="CMD-like"/>
</dbReference>
<reference evidence="3 4" key="1">
    <citation type="submission" date="2019-01" db="EMBL/GenBank/DDBJ databases">
        <title>Draft genome sequence of Cellulomonas takizawaensis strain TKZ-21.</title>
        <authorList>
            <person name="Yamamura H."/>
            <person name="Hayashi T."/>
            <person name="Hamada M."/>
            <person name="Serisawa Y."/>
            <person name="Matsuyama K."/>
            <person name="Nakagawa Y."/>
            <person name="Otoguro M."/>
            <person name="Yanagida F."/>
            <person name="Hayakawa M."/>
        </authorList>
    </citation>
    <scope>NUCLEOTIDE SEQUENCE [LARGE SCALE GENOMIC DNA]</scope>
    <source>
        <strain evidence="3 4">NBRC12680</strain>
    </source>
</reference>
<name>A0A402DVB0_9CELL</name>
<dbReference type="InterPro" id="IPR029032">
    <property type="entry name" value="AhpD-like"/>
</dbReference>
<proteinExistence type="predicted"/>
<dbReference type="Pfam" id="PF02627">
    <property type="entry name" value="CMD"/>
    <property type="match status" value="1"/>
</dbReference>
<evidence type="ECO:0000313" key="4">
    <source>
        <dbReference type="Proteomes" id="UP000289954"/>
    </source>
</evidence>
<feature type="domain" description="Carboxymuconolactone decarboxylase-like" evidence="2">
    <location>
        <begin position="61"/>
        <end position="125"/>
    </location>
</feature>
<protein>
    <recommendedName>
        <fullName evidence="2">Carboxymuconolactone decarboxylase-like domain-containing protein</fullName>
    </recommendedName>
</protein>